<dbReference type="PANTHER" id="PTHR45348">
    <property type="entry name" value="HYPOTHETICAL OXIDOREDUCTASE (EUROFUNG)"/>
    <property type="match status" value="1"/>
</dbReference>
<evidence type="ECO:0000256" key="1">
    <source>
        <dbReference type="ARBA" id="ARBA00008072"/>
    </source>
</evidence>
<evidence type="ECO:0000313" key="5">
    <source>
        <dbReference type="Proteomes" id="UP000070328"/>
    </source>
</evidence>
<dbReference type="InterPro" id="IPR013154">
    <property type="entry name" value="ADH-like_N"/>
</dbReference>
<feature type="domain" description="Enoyl reductase (ER)" evidence="3">
    <location>
        <begin position="12"/>
        <end position="329"/>
    </location>
</feature>
<dbReference type="GO" id="GO:0016651">
    <property type="term" value="F:oxidoreductase activity, acting on NAD(P)H"/>
    <property type="evidence" value="ECO:0007669"/>
    <property type="project" value="InterPro"/>
</dbReference>
<dbReference type="Pfam" id="PF08240">
    <property type="entry name" value="ADH_N"/>
    <property type="match status" value="1"/>
</dbReference>
<gene>
    <name evidence="4" type="ORF">CSIM01_04707</name>
</gene>
<dbReference type="EMBL" id="JFBX01000059">
    <property type="protein sequence ID" value="KXH51674.1"/>
    <property type="molecule type" value="Genomic_DNA"/>
</dbReference>
<name>A0A135TU08_9PEZI</name>
<protein>
    <recommendedName>
        <fullName evidence="3">Enoyl reductase (ER) domain-containing protein</fullName>
    </recommendedName>
</protein>
<keyword evidence="2" id="KW-0560">Oxidoreductase</keyword>
<dbReference type="InterPro" id="IPR011032">
    <property type="entry name" value="GroES-like_sf"/>
</dbReference>
<dbReference type="SUPFAM" id="SSF50129">
    <property type="entry name" value="GroES-like"/>
    <property type="match status" value="1"/>
</dbReference>
<keyword evidence="5" id="KW-1185">Reference proteome</keyword>
<dbReference type="InterPro" id="IPR047122">
    <property type="entry name" value="Trans-enoyl_RdTase-like"/>
</dbReference>
<accession>A0A135TU08</accession>
<dbReference type="SUPFAM" id="SSF51735">
    <property type="entry name" value="NAD(P)-binding Rossmann-fold domains"/>
    <property type="match status" value="1"/>
</dbReference>
<evidence type="ECO:0000259" key="3">
    <source>
        <dbReference type="SMART" id="SM00829"/>
    </source>
</evidence>
<evidence type="ECO:0000313" key="4">
    <source>
        <dbReference type="EMBL" id="KXH51674.1"/>
    </source>
</evidence>
<comment type="similarity">
    <text evidence="1">Belongs to the zinc-containing alcohol dehydrogenase family.</text>
</comment>
<dbReference type="AlphaFoldDB" id="A0A135TU08"/>
<dbReference type="PANTHER" id="PTHR45348:SF2">
    <property type="entry name" value="ZINC-TYPE ALCOHOL DEHYDROGENASE-LIKE PROTEIN C2E1P3.01"/>
    <property type="match status" value="1"/>
</dbReference>
<dbReference type="SMART" id="SM00829">
    <property type="entry name" value="PKS_ER"/>
    <property type="match status" value="1"/>
</dbReference>
<dbReference type="Gene3D" id="3.40.50.720">
    <property type="entry name" value="NAD(P)-binding Rossmann-like Domain"/>
    <property type="match status" value="1"/>
</dbReference>
<dbReference type="Proteomes" id="UP000070328">
    <property type="component" value="Unassembled WGS sequence"/>
</dbReference>
<reference evidence="4 5" key="1">
    <citation type="submission" date="2014-02" db="EMBL/GenBank/DDBJ databases">
        <title>The genome sequence of Colletotrichum simmondsii CBS122122.</title>
        <authorList>
            <person name="Baroncelli R."/>
            <person name="Thon M.R."/>
        </authorList>
    </citation>
    <scope>NUCLEOTIDE SEQUENCE [LARGE SCALE GENOMIC DNA]</scope>
    <source>
        <strain evidence="4 5">CBS122122</strain>
    </source>
</reference>
<dbReference type="InterPro" id="IPR020843">
    <property type="entry name" value="ER"/>
</dbReference>
<dbReference type="InterPro" id="IPR036291">
    <property type="entry name" value="NAD(P)-bd_dom_sf"/>
</dbReference>
<dbReference type="OrthoDB" id="9992527at2759"/>
<dbReference type="Gene3D" id="3.90.180.10">
    <property type="entry name" value="Medium-chain alcohol dehydrogenases, catalytic domain"/>
    <property type="match status" value="1"/>
</dbReference>
<proteinExistence type="inferred from homology"/>
<evidence type="ECO:0000256" key="2">
    <source>
        <dbReference type="ARBA" id="ARBA00023002"/>
    </source>
</evidence>
<sequence length="337" mass="35146">MPDLINAISQVALSLVVIGKPLQGMVQSVPRPGPGEVLICVEATGLLALDQKLRDFGVFNIASRLPLVLGIDIVGTVVEYGISIAPSDVHFPPIGTRVLFQGNLRRPHAGGLASYVLADPRLLIPVPGAIPSLQAATLITNPFTAALSLHIIVLSAGTNVGTFIVRLAAIAGIGTIIATSSKASFAKLRTLGATHVIDRSSSSMRSDVQTILGSPPLHVVEAYASGHPTLAASLFVPTNVSKTIVMLSSSTGADIDALAERGISLRNIYGSIEAHPDMFRSWAATLSRWLSSGELEAPSHVIIPNADPHLVNAALDDIGKGNGVSHNMLLQPPAGFM</sequence>
<comment type="caution">
    <text evidence="4">The sequence shown here is derived from an EMBL/GenBank/DDBJ whole genome shotgun (WGS) entry which is preliminary data.</text>
</comment>
<organism evidence="4 5">
    <name type="scientific">Colletotrichum simmondsii</name>
    <dbReference type="NCBI Taxonomy" id="703756"/>
    <lineage>
        <taxon>Eukaryota</taxon>
        <taxon>Fungi</taxon>
        <taxon>Dikarya</taxon>
        <taxon>Ascomycota</taxon>
        <taxon>Pezizomycotina</taxon>
        <taxon>Sordariomycetes</taxon>
        <taxon>Hypocreomycetidae</taxon>
        <taxon>Glomerellales</taxon>
        <taxon>Glomerellaceae</taxon>
        <taxon>Colletotrichum</taxon>
        <taxon>Colletotrichum acutatum species complex</taxon>
    </lineage>
</organism>